<comment type="caution">
    <text evidence="2">The sequence shown here is derived from an EMBL/GenBank/DDBJ whole genome shotgun (WGS) entry which is preliminary data.</text>
</comment>
<dbReference type="SMART" id="SM00257">
    <property type="entry name" value="LysM"/>
    <property type="match status" value="1"/>
</dbReference>
<name>A0ABN2QUN0_9ACTN</name>
<dbReference type="InterPro" id="IPR018392">
    <property type="entry name" value="LysM"/>
</dbReference>
<proteinExistence type="predicted"/>
<dbReference type="PROSITE" id="PS51782">
    <property type="entry name" value="LYSM"/>
    <property type="match status" value="1"/>
</dbReference>
<reference evidence="2 3" key="1">
    <citation type="journal article" date="2019" name="Int. J. Syst. Evol. Microbiol.">
        <title>The Global Catalogue of Microorganisms (GCM) 10K type strain sequencing project: providing services to taxonomists for standard genome sequencing and annotation.</title>
        <authorList>
            <consortium name="The Broad Institute Genomics Platform"/>
            <consortium name="The Broad Institute Genome Sequencing Center for Infectious Disease"/>
            <person name="Wu L."/>
            <person name="Ma J."/>
        </authorList>
    </citation>
    <scope>NUCLEOTIDE SEQUENCE [LARGE SCALE GENOMIC DNA]</scope>
    <source>
        <strain evidence="2 3">JCM 15309</strain>
    </source>
</reference>
<dbReference type="CDD" id="cd00118">
    <property type="entry name" value="LysM"/>
    <property type="match status" value="1"/>
</dbReference>
<evidence type="ECO:0000313" key="3">
    <source>
        <dbReference type="Proteomes" id="UP001500571"/>
    </source>
</evidence>
<keyword evidence="3" id="KW-1185">Reference proteome</keyword>
<gene>
    <name evidence="2" type="ORF">GCM10009798_17410</name>
</gene>
<dbReference type="SUPFAM" id="SSF54106">
    <property type="entry name" value="LysM domain"/>
    <property type="match status" value="1"/>
</dbReference>
<accession>A0ABN2QUN0</accession>
<feature type="domain" description="LysM" evidence="1">
    <location>
        <begin position="68"/>
        <end position="117"/>
    </location>
</feature>
<organism evidence="2 3">
    <name type="scientific">Nocardioides panacihumi</name>
    <dbReference type="NCBI Taxonomy" id="400774"/>
    <lineage>
        <taxon>Bacteria</taxon>
        <taxon>Bacillati</taxon>
        <taxon>Actinomycetota</taxon>
        <taxon>Actinomycetes</taxon>
        <taxon>Propionibacteriales</taxon>
        <taxon>Nocardioidaceae</taxon>
        <taxon>Nocardioides</taxon>
    </lineage>
</organism>
<dbReference type="Gene3D" id="3.10.350.10">
    <property type="entry name" value="LysM domain"/>
    <property type="match status" value="1"/>
</dbReference>
<protein>
    <recommendedName>
        <fullName evidence="1">LysM domain-containing protein</fullName>
    </recommendedName>
</protein>
<dbReference type="InterPro" id="IPR036779">
    <property type="entry name" value="LysM_dom_sf"/>
</dbReference>
<evidence type="ECO:0000259" key="1">
    <source>
        <dbReference type="PROSITE" id="PS51782"/>
    </source>
</evidence>
<sequence>MSTMILTPTRVIPTRVATPARPAARRSAVRLTRRGRAVVFLIGLAVALVAGFVLAAGSTATERPESTTTIQVGPGETLWDIAQSVAVRGHTADMVEHIKDLNGLSGGALQAGQQLRVPLAR</sequence>
<dbReference type="RefSeq" id="WP_344044367.1">
    <property type="nucleotide sequence ID" value="NZ_BAAAPB010000001.1"/>
</dbReference>
<dbReference type="Pfam" id="PF01476">
    <property type="entry name" value="LysM"/>
    <property type="match status" value="1"/>
</dbReference>
<evidence type="ECO:0000313" key="2">
    <source>
        <dbReference type="EMBL" id="GAA1958329.1"/>
    </source>
</evidence>
<dbReference type="Proteomes" id="UP001500571">
    <property type="component" value="Unassembled WGS sequence"/>
</dbReference>
<dbReference type="EMBL" id="BAAAPB010000001">
    <property type="protein sequence ID" value="GAA1958329.1"/>
    <property type="molecule type" value="Genomic_DNA"/>
</dbReference>